<evidence type="ECO:0000256" key="1">
    <source>
        <dbReference type="SAM" id="SignalP"/>
    </source>
</evidence>
<evidence type="ECO:0000313" key="3">
    <source>
        <dbReference type="Proteomes" id="UP001403385"/>
    </source>
</evidence>
<dbReference type="AlphaFoldDB" id="A0AAW9SJA1"/>
<gene>
    <name evidence="2" type="ORF">AAG747_22840</name>
</gene>
<protein>
    <submittedName>
        <fullName evidence="2">Uncharacterized protein</fullName>
    </submittedName>
</protein>
<dbReference type="EMBL" id="JBDKWZ010000016">
    <property type="protein sequence ID" value="MEN7550776.1"/>
    <property type="molecule type" value="Genomic_DNA"/>
</dbReference>
<evidence type="ECO:0000313" key="2">
    <source>
        <dbReference type="EMBL" id="MEN7550776.1"/>
    </source>
</evidence>
<accession>A0AAW9SJA1</accession>
<feature type="chain" id="PRO_5043544401" evidence="1">
    <location>
        <begin position="21"/>
        <end position="183"/>
    </location>
</feature>
<dbReference type="RefSeq" id="WP_346823557.1">
    <property type="nucleotide sequence ID" value="NZ_JBDKWZ010000016.1"/>
</dbReference>
<sequence length="183" mass="21576">MNYRLFFTIPLLFVPFLSFGQDPPKEDTLVIHLDAEIYTKTAFIDDNPRTKPSVFEYLVDKRNDKPLTGLYKVITGLNSFYYCRYKNGVETLELNYIEYHQDGKLVRMDIKSHLLLGSKYLSVPNYSCDKKIKGFYKSVISDAIVEEVVIKQKVKEDTVYWIVKSKRYPYKIPFEKHRLKGCF</sequence>
<reference evidence="2 3" key="1">
    <citation type="submission" date="2024-04" db="EMBL/GenBank/DDBJ databases">
        <title>Novel genus in family Flammeovirgaceae.</title>
        <authorList>
            <person name="Nguyen T.H."/>
            <person name="Vuong T.Q."/>
            <person name="Le H."/>
            <person name="Kim S.-G."/>
        </authorList>
    </citation>
    <scope>NUCLEOTIDE SEQUENCE [LARGE SCALE GENOMIC DNA]</scope>
    <source>
        <strain evidence="2 3">JCM 23209</strain>
    </source>
</reference>
<name>A0AAW9SJA1_9BACT</name>
<keyword evidence="3" id="KW-1185">Reference proteome</keyword>
<dbReference type="Proteomes" id="UP001403385">
    <property type="component" value="Unassembled WGS sequence"/>
</dbReference>
<comment type="caution">
    <text evidence="2">The sequence shown here is derived from an EMBL/GenBank/DDBJ whole genome shotgun (WGS) entry which is preliminary data.</text>
</comment>
<feature type="signal peptide" evidence="1">
    <location>
        <begin position="1"/>
        <end position="20"/>
    </location>
</feature>
<keyword evidence="1" id="KW-0732">Signal</keyword>
<organism evidence="2 3">
    <name type="scientific">Rapidithrix thailandica</name>
    <dbReference type="NCBI Taxonomy" id="413964"/>
    <lineage>
        <taxon>Bacteria</taxon>
        <taxon>Pseudomonadati</taxon>
        <taxon>Bacteroidota</taxon>
        <taxon>Cytophagia</taxon>
        <taxon>Cytophagales</taxon>
        <taxon>Flammeovirgaceae</taxon>
        <taxon>Rapidithrix</taxon>
    </lineage>
</organism>
<proteinExistence type="predicted"/>